<dbReference type="HAMAP" id="MF_00039">
    <property type="entry name" value="Adenylate_kinase_AK6"/>
    <property type="match status" value="1"/>
</dbReference>
<evidence type="ECO:0000256" key="1">
    <source>
        <dbReference type="ARBA" id="ARBA00000582"/>
    </source>
</evidence>
<protein>
    <recommendedName>
        <fullName evidence="10">Adenylate kinase isoenzyme 6 homolog</fullName>
        <shortName evidence="10">AK6</shortName>
        <ecNumber evidence="10">2.7.4.3</ecNumber>
    </recommendedName>
    <alternativeName>
        <fullName evidence="10">Dual activity adenylate kinase/ATPase</fullName>
        <shortName evidence="10">AK/ATPase</shortName>
    </alternativeName>
</protein>
<feature type="region of interest" description="NMPbind" evidence="10">
    <location>
        <begin position="35"/>
        <end position="58"/>
    </location>
</feature>
<evidence type="ECO:0000256" key="10">
    <source>
        <dbReference type="HAMAP-Rule" id="MF_03173"/>
    </source>
</evidence>
<evidence type="ECO:0000256" key="9">
    <source>
        <dbReference type="ARBA" id="ARBA00023242"/>
    </source>
</evidence>
<comment type="subcellular location">
    <subcellularLocation>
        <location evidence="10">Cytoplasm</location>
    </subcellularLocation>
    <subcellularLocation>
        <location evidence="10">Nucleus</location>
    </subcellularLocation>
</comment>
<dbReference type="Pfam" id="PF13238">
    <property type="entry name" value="AAA_18"/>
    <property type="match status" value="1"/>
</dbReference>
<evidence type="ECO:0000256" key="4">
    <source>
        <dbReference type="ARBA" id="ARBA00022552"/>
    </source>
</evidence>
<comment type="catalytic activity">
    <reaction evidence="10">
        <text>ATP + H2O = ADP + phosphate + H(+)</text>
        <dbReference type="Rhea" id="RHEA:13065"/>
        <dbReference type="ChEBI" id="CHEBI:15377"/>
        <dbReference type="ChEBI" id="CHEBI:15378"/>
        <dbReference type="ChEBI" id="CHEBI:30616"/>
        <dbReference type="ChEBI" id="CHEBI:43474"/>
        <dbReference type="ChEBI" id="CHEBI:456216"/>
    </reaction>
</comment>
<evidence type="ECO:0000256" key="5">
    <source>
        <dbReference type="ARBA" id="ARBA00022679"/>
    </source>
</evidence>
<keyword evidence="6 10" id="KW-0547">Nucleotide-binding</keyword>
<evidence type="ECO:0000256" key="8">
    <source>
        <dbReference type="ARBA" id="ARBA00022840"/>
    </source>
</evidence>
<comment type="similarity">
    <text evidence="10">Belongs to the adenylate kinase family. AK6 subfamily.</text>
</comment>
<dbReference type="AlphaFoldDB" id="A0A023F8S3"/>
<dbReference type="GO" id="GO:0005524">
    <property type="term" value="F:ATP binding"/>
    <property type="evidence" value="ECO:0007669"/>
    <property type="project" value="UniProtKB-KW"/>
</dbReference>
<keyword evidence="2 10" id="KW-0963">Cytoplasm</keyword>
<dbReference type="GO" id="GO:0042274">
    <property type="term" value="P:ribosomal small subunit biogenesis"/>
    <property type="evidence" value="ECO:0007669"/>
    <property type="project" value="UniProtKB-UniRule"/>
</dbReference>
<dbReference type="PANTHER" id="PTHR12595">
    <property type="entry name" value="POS9-ACTIVATING FACTOR FAP7-RELATED"/>
    <property type="match status" value="1"/>
</dbReference>
<dbReference type="GO" id="GO:0004017">
    <property type="term" value="F:AMP kinase activity"/>
    <property type="evidence" value="ECO:0007669"/>
    <property type="project" value="UniProtKB-UniRule"/>
</dbReference>
<feature type="region of interest" description="LID" evidence="10">
    <location>
        <begin position="111"/>
        <end position="121"/>
    </location>
</feature>
<accession>A0A023F8S3</accession>
<keyword evidence="3 10" id="KW-0690">Ribosome biogenesis</keyword>
<comment type="function">
    <text evidence="10">Broad-specificity nucleoside monophosphate (NMP) kinase that catalyzes the reversible transfer of the terminal phosphate group between nucleoside triphosphates and monophosphates. Has also ATPase activity. Involved in the late cytoplasmic maturation steps of the 40S ribosomal particles, specifically 18S rRNA maturation. While NMP activity is not required for ribosome maturation, ATPase activity is. Associates transiently with small ribosomal subunit protein uS11. ATP hydrolysis breaks the interaction with uS11. May temporarily remove uS11 from the ribosome to enable a conformational change of the ribosomal RNA that is needed for the final maturation step of the small ribosomal subunit. Its NMP activity may have a role in nuclear energy homeostasis.</text>
</comment>
<keyword evidence="9 10" id="KW-0539">Nucleus</keyword>
<dbReference type="GO" id="GO:0016887">
    <property type="term" value="F:ATP hydrolysis activity"/>
    <property type="evidence" value="ECO:0007669"/>
    <property type="project" value="UniProtKB-UniRule"/>
</dbReference>
<feature type="binding site" evidence="10">
    <location>
        <position position="20"/>
    </location>
    <ligand>
        <name>ATP</name>
        <dbReference type="ChEBI" id="CHEBI:30616"/>
    </ligand>
</feature>
<dbReference type="PANTHER" id="PTHR12595:SF0">
    <property type="entry name" value="ADENYLATE KINASE ISOENZYME 6"/>
    <property type="match status" value="1"/>
</dbReference>
<keyword evidence="5 10" id="KW-0808">Transferase</keyword>
<comment type="subunit">
    <text evidence="10">Monomer and homodimer. Interacts with small ribosomal subunit protein uS11. Not a structural component of 43S pre-ribosomes, but transiently interacts with them by binding to uS11.</text>
</comment>
<dbReference type="InterPro" id="IPR027417">
    <property type="entry name" value="P-loop_NTPase"/>
</dbReference>
<organism evidence="11">
    <name type="scientific">Triatoma infestans</name>
    <name type="common">Assassin bug</name>
    <dbReference type="NCBI Taxonomy" id="30076"/>
    <lineage>
        <taxon>Eukaryota</taxon>
        <taxon>Metazoa</taxon>
        <taxon>Ecdysozoa</taxon>
        <taxon>Arthropoda</taxon>
        <taxon>Hexapoda</taxon>
        <taxon>Insecta</taxon>
        <taxon>Pterygota</taxon>
        <taxon>Neoptera</taxon>
        <taxon>Paraneoptera</taxon>
        <taxon>Hemiptera</taxon>
        <taxon>Heteroptera</taxon>
        <taxon>Panheteroptera</taxon>
        <taxon>Cimicomorpha</taxon>
        <taxon>Reduviidae</taxon>
        <taxon>Triatominae</taxon>
        <taxon>Triatoma</taxon>
    </lineage>
</organism>
<evidence type="ECO:0000256" key="7">
    <source>
        <dbReference type="ARBA" id="ARBA00022777"/>
    </source>
</evidence>
<name>A0A023F8S3_TRIIF</name>
<dbReference type="EMBL" id="GBBI01000891">
    <property type="protein sequence ID" value="JAC17821.1"/>
    <property type="molecule type" value="mRNA"/>
</dbReference>
<dbReference type="GO" id="GO:0006364">
    <property type="term" value="P:rRNA processing"/>
    <property type="evidence" value="ECO:0007669"/>
    <property type="project" value="UniProtKB-KW"/>
</dbReference>
<dbReference type="EC" id="2.7.4.3" evidence="10"/>
<dbReference type="Gene3D" id="3.40.50.300">
    <property type="entry name" value="P-loop containing nucleotide triphosphate hydrolases"/>
    <property type="match status" value="1"/>
</dbReference>
<dbReference type="GO" id="GO:0005634">
    <property type="term" value="C:nucleus"/>
    <property type="evidence" value="ECO:0007669"/>
    <property type="project" value="UniProtKB-SubCell"/>
</dbReference>
<sequence length="177" mass="20464">MAVNFPNILIAGTPCTGKSTLSKEVAKRTGMEWIDISDLAIKEKLIQSFDEEFQCPVIDERKVVKFLKPLVKCGGKIIDYHGCSFFPRRKWFAAVFVPRTETSVLYDRLESRGYKGRKLNDNMECEIFQVLLEEAHETFDPQIVYEIHNNTEKDIDKNVNFIISILNNLRETPTEED</sequence>
<dbReference type="FunFam" id="3.40.50.300:FF:000372">
    <property type="entry name" value="Adenylate kinase isoenzyme 6 homolog"/>
    <property type="match status" value="1"/>
</dbReference>
<evidence type="ECO:0000256" key="6">
    <source>
        <dbReference type="ARBA" id="ARBA00022741"/>
    </source>
</evidence>
<evidence type="ECO:0000313" key="11">
    <source>
        <dbReference type="EMBL" id="JAC17821.1"/>
    </source>
</evidence>
<reference evidence="11" key="1">
    <citation type="journal article" date="2014" name="PLoS Negl. Trop. Dis.">
        <title>An updated insight into the Sialotranscriptome of Triatoma infestans: developmental stage and geographic variations.</title>
        <authorList>
            <person name="Schwarz A."/>
            <person name="Medrano-Mercado N."/>
            <person name="Schaub G.A."/>
            <person name="Struchiner C.J."/>
            <person name="Bargues M.D."/>
            <person name="Levy M.Z."/>
            <person name="Ribeiro J.M."/>
        </authorList>
    </citation>
    <scope>NUCLEOTIDE SEQUENCE</scope>
    <source>
        <strain evidence="11">Chile</strain>
        <tissue evidence="11">Salivary glands</tissue>
    </source>
</reference>
<keyword evidence="7 10" id="KW-0418">Kinase</keyword>
<dbReference type="InterPro" id="IPR020618">
    <property type="entry name" value="Adenyl_kinase_AK6"/>
</dbReference>
<dbReference type="GO" id="GO:0005737">
    <property type="term" value="C:cytoplasm"/>
    <property type="evidence" value="ECO:0007669"/>
    <property type="project" value="UniProtKB-SubCell"/>
</dbReference>
<comment type="catalytic activity">
    <reaction evidence="1 10">
        <text>AMP + ATP = 2 ADP</text>
        <dbReference type="Rhea" id="RHEA:12973"/>
        <dbReference type="ChEBI" id="CHEBI:30616"/>
        <dbReference type="ChEBI" id="CHEBI:456215"/>
        <dbReference type="ChEBI" id="CHEBI:456216"/>
        <dbReference type="EC" id="2.7.4.3"/>
    </reaction>
</comment>
<comment type="caution">
    <text evidence="10">Lacks conserved residue(s) required for the propagation of feature annotation.</text>
</comment>
<feature type="binding site" evidence="10">
    <location>
        <position position="112"/>
    </location>
    <ligand>
        <name>ATP</name>
        <dbReference type="ChEBI" id="CHEBI:30616"/>
    </ligand>
</feature>
<keyword evidence="8 10" id="KW-0067">ATP-binding</keyword>
<keyword evidence="4 10" id="KW-0698">rRNA processing</keyword>
<proteinExistence type="evidence at transcript level"/>
<evidence type="ECO:0000256" key="2">
    <source>
        <dbReference type="ARBA" id="ARBA00022490"/>
    </source>
</evidence>
<dbReference type="SUPFAM" id="SSF52540">
    <property type="entry name" value="P-loop containing nucleoside triphosphate hydrolases"/>
    <property type="match status" value="1"/>
</dbReference>
<evidence type="ECO:0000256" key="3">
    <source>
        <dbReference type="ARBA" id="ARBA00022517"/>
    </source>
</evidence>
<feature type="binding site" evidence="10">
    <location>
        <position position="18"/>
    </location>
    <ligand>
        <name>ATP</name>
        <dbReference type="ChEBI" id="CHEBI:30616"/>
    </ligand>
</feature>
<feature type="binding site" evidence="10">
    <location>
        <position position="17"/>
    </location>
    <ligand>
        <name>ATP</name>
        <dbReference type="ChEBI" id="CHEBI:30616"/>
    </ligand>
</feature>
<feature type="binding site" evidence="10">
    <location>
        <position position="19"/>
    </location>
    <ligand>
        <name>ATP</name>
        <dbReference type="ChEBI" id="CHEBI:30616"/>
    </ligand>
</feature>